<dbReference type="Proteomes" id="UP000650616">
    <property type="component" value="Unassembled WGS sequence"/>
</dbReference>
<accession>A0AAW3ZXC0</accession>
<name>A0AAW3ZXC0_9BACT</name>
<proteinExistence type="predicted"/>
<reference evidence="1 4" key="2">
    <citation type="submission" date="2020-10" db="EMBL/GenBank/DDBJ databases">
        <title>Campylobacter californiensis sp. nov. isolated from cattle and feral swine in California.</title>
        <authorList>
            <person name="Miller W.G."/>
        </authorList>
    </citation>
    <scope>NUCLEOTIDE SEQUENCE [LARGE SCALE GENOMIC DNA]</scope>
    <source>
        <strain evidence="1 4">RM12919</strain>
    </source>
</reference>
<dbReference type="RefSeq" id="WP_170016773.1">
    <property type="nucleotide sequence ID" value="NZ_CP012545.1"/>
</dbReference>
<protein>
    <submittedName>
        <fullName evidence="2">Hydrogenase-4 component G</fullName>
    </submittedName>
</protein>
<gene>
    <name evidence="1" type="ORF">CCAL12919_04060</name>
    <name evidence="2" type="ORF">CCAL9337_07425</name>
</gene>
<comment type="caution">
    <text evidence="2">The sequence shown here is derived from an EMBL/GenBank/DDBJ whole genome shotgun (WGS) entry which is preliminary data.</text>
</comment>
<evidence type="ECO:0000313" key="3">
    <source>
        <dbReference type="Proteomes" id="UP000650616"/>
    </source>
</evidence>
<evidence type="ECO:0000313" key="4">
    <source>
        <dbReference type="Proteomes" id="UP001318760"/>
    </source>
</evidence>
<dbReference type="EMBL" id="LIWG01000009">
    <property type="protein sequence ID" value="MBE3608549.1"/>
    <property type="molecule type" value="Genomic_DNA"/>
</dbReference>
<dbReference type="EMBL" id="JADBHS010000006">
    <property type="protein sequence ID" value="MBE2986310.1"/>
    <property type="molecule type" value="Genomic_DNA"/>
</dbReference>
<sequence length="195" mass="20706">MQVSLNSSILTTISEKTQTKQDTLLNKNNEEKLKEFSSMSAKELSNSYFLQFQAQISAQTTSNSSAQSALSGVISGVPSNLSEILSGLDLSSIGYNGTAIDKLNVDEASALVSEEGFFGITNTAQRLSGFVLSFAGDDLEKLQAGREGILRGFNEAQKAWGGNLPEISQKTIDKTLSSIDEKIASLGGNVLNVSA</sequence>
<reference evidence="2 3" key="1">
    <citation type="submission" date="2015-08" db="EMBL/GenBank/DDBJ databases">
        <title>Comparative genomics of the Campylobacter concisus group.</title>
        <authorList>
            <person name="Yee E."/>
            <person name="Chapman M.H."/>
            <person name="Huynh S."/>
            <person name="Bono J.L."/>
            <person name="On S.L."/>
            <person name="St Leger J."/>
            <person name="Foster G."/>
            <person name="Parker C.T."/>
            <person name="Miller W.G."/>
        </authorList>
    </citation>
    <scope>NUCLEOTIDE SEQUENCE [LARGE SCALE GENOMIC DNA]</scope>
    <source>
        <strain evidence="2 3">RM9337</strain>
    </source>
</reference>
<organism evidence="2 3">
    <name type="scientific">Campylobacter californiensis</name>
    <dbReference type="NCBI Taxonomy" id="1032243"/>
    <lineage>
        <taxon>Bacteria</taxon>
        <taxon>Pseudomonadati</taxon>
        <taxon>Campylobacterota</taxon>
        <taxon>Epsilonproteobacteria</taxon>
        <taxon>Campylobacterales</taxon>
        <taxon>Campylobacteraceae</taxon>
        <taxon>Campylobacter</taxon>
    </lineage>
</organism>
<dbReference type="AlphaFoldDB" id="A0AAW3ZXC0"/>
<dbReference type="Proteomes" id="UP001318760">
    <property type="component" value="Unassembled WGS sequence"/>
</dbReference>
<keyword evidence="3" id="KW-1185">Reference proteome</keyword>
<evidence type="ECO:0000313" key="2">
    <source>
        <dbReference type="EMBL" id="MBE3608549.1"/>
    </source>
</evidence>
<evidence type="ECO:0000313" key="1">
    <source>
        <dbReference type="EMBL" id="MBE2986310.1"/>
    </source>
</evidence>